<dbReference type="InterPro" id="IPR005123">
    <property type="entry name" value="Oxoglu/Fe-dep_dioxygenase_dom"/>
</dbReference>
<dbReference type="InterPro" id="IPR045054">
    <property type="entry name" value="P4HA-like"/>
</dbReference>
<feature type="signal peptide" evidence="6">
    <location>
        <begin position="1"/>
        <end position="25"/>
    </location>
</feature>
<evidence type="ECO:0000313" key="8">
    <source>
        <dbReference type="EMBL" id="CAD8574686.1"/>
    </source>
</evidence>
<name>A0A7S0KBL0_9STRA</name>
<protein>
    <recommendedName>
        <fullName evidence="7">Fe2OG dioxygenase domain-containing protein</fullName>
    </recommendedName>
</protein>
<feature type="chain" id="PRO_5031387342" description="Fe2OG dioxygenase domain-containing protein" evidence="6">
    <location>
        <begin position="26"/>
        <end position="467"/>
    </location>
</feature>
<dbReference type="FunFam" id="2.60.120.620:FF:000075">
    <property type="entry name" value="Predicted protein"/>
    <property type="match status" value="1"/>
</dbReference>
<dbReference type="SUPFAM" id="SSF49468">
    <property type="entry name" value="VHL"/>
    <property type="match status" value="1"/>
</dbReference>
<dbReference type="Pfam" id="PF13640">
    <property type="entry name" value="2OG-FeII_Oxy_3"/>
    <property type="match status" value="1"/>
</dbReference>
<dbReference type="GO" id="GO:0004656">
    <property type="term" value="F:procollagen-proline 4-dioxygenase activity"/>
    <property type="evidence" value="ECO:0007669"/>
    <property type="project" value="TreeGrafter"/>
</dbReference>
<dbReference type="PANTHER" id="PTHR10869">
    <property type="entry name" value="PROLYL 4-HYDROXYLASE ALPHA SUBUNIT"/>
    <property type="match status" value="1"/>
</dbReference>
<accession>A0A7S0KBL0</accession>
<dbReference type="InterPro" id="IPR037140">
    <property type="entry name" value="VHL_beta_dom_sf"/>
</dbReference>
<dbReference type="GO" id="GO:0031418">
    <property type="term" value="F:L-ascorbic acid binding"/>
    <property type="evidence" value="ECO:0007669"/>
    <property type="project" value="InterPro"/>
</dbReference>
<evidence type="ECO:0000259" key="7">
    <source>
        <dbReference type="PROSITE" id="PS51471"/>
    </source>
</evidence>
<dbReference type="Gene3D" id="2.60.120.620">
    <property type="entry name" value="q2cbj1_9rhob like domain"/>
    <property type="match status" value="1"/>
</dbReference>
<proteinExistence type="predicted"/>
<dbReference type="InterPro" id="IPR044862">
    <property type="entry name" value="Pro_4_hyd_alph_FE2OG_OXY"/>
</dbReference>
<keyword evidence="3" id="KW-0223">Dioxygenase</keyword>
<dbReference type="EMBL" id="HBEU01001231">
    <property type="protein sequence ID" value="CAD8574686.1"/>
    <property type="molecule type" value="Transcribed_RNA"/>
</dbReference>
<dbReference type="InterPro" id="IPR036208">
    <property type="entry name" value="VHL_sf"/>
</dbReference>
<keyword evidence="4" id="KW-0560">Oxidoreductase</keyword>
<dbReference type="GO" id="GO:0005506">
    <property type="term" value="F:iron ion binding"/>
    <property type="evidence" value="ECO:0007669"/>
    <property type="project" value="InterPro"/>
</dbReference>
<evidence type="ECO:0000256" key="3">
    <source>
        <dbReference type="ARBA" id="ARBA00022964"/>
    </source>
</evidence>
<dbReference type="AlphaFoldDB" id="A0A7S0KBL0"/>
<reference evidence="8" key="1">
    <citation type="submission" date="2021-01" db="EMBL/GenBank/DDBJ databases">
        <authorList>
            <person name="Corre E."/>
            <person name="Pelletier E."/>
            <person name="Niang G."/>
            <person name="Scheremetjew M."/>
            <person name="Finn R."/>
            <person name="Kale V."/>
            <person name="Holt S."/>
            <person name="Cochrane G."/>
            <person name="Meng A."/>
            <person name="Brown T."/>
            <person name="Cohen L."/>
        </authorList>
    </citation>
    <scope>NUCLEOTIDE SEQUENCE</scope>
    <source>
        <strain evidence="8">B651</strain>
    </source>
</reference>
<keyword evidence="2" id="KW-0479">Metal-binding</keyword>
<dbReference type="PROSITE" id="PS51471">
    <property type="entry name" value="FE2OG_OXY"/>
    <property type="match status" value="1"/>
</dbReference>
<keyword evidence="5" id="KW-0408">Iron</keyword>
<feature type="domain" description="Fe2OG dioxygenase" evidence="7">
    <location>
        <begin position="335"/>
        <end position="446"/>
    </location>
</feature>
<dbReference type="SMART" id="SM00702">
    <property type="entry name" value="P4Hc"/>
    <property type="match status" value="1"/>
</dbReference>
<dbReference type="Gene3D" id="2.60.40.780">
    <property type="entry name" value="von Hippel-Lindau disease tumour suppressor, beta domain"/>
    <property type="match status" value="1"/>
</dbReference>
<evidence type="ECO:0000256" key="2">
    <source>
        <dbReference type="ARBA" id="ARBA00022723"/>
    </source>
</evidence>
<comment type="cofactor">
    <cofactor evidence="1">
        <name>L-ascorbate</name>
        <dbReference type="ChEBI" id="CHEBI:38290"/>
    </cofactor>
</comment>
<dbReference type="PANTHER" id="PTHR10869:SF226">
    <property type="entry name" value="PROLYL 4-HYDROXYLASE ALPHA SUBUNIT DOMAIN-CONTAINING PROTEIN"/>
    <property type="match status" value="1"/>
</dbReference>
<evidence type="ECO:0000256" key="4">
    <source>
        <dbReference type="ARBA" id="ARBA00023002"/>
    </source>
</evidence>
<evidence type="ECO:0000256" key="1">
    <source>
        <dbReference type="ARBA" id="ARBA00001961"/>
    </source>
</evidence>
<keyword evidence="6" id="KW-0732">Signal</keyword>
<dbReference type="GO" id="GO:0005783">
    <property type="term" value="C:endoplasmic reticulum"/>
    <property type="evidence" value="ECO:0007669"/>
    <property type="project" value="TreeGrafter"/>
</dbReference>
<sequence>MRMDPIRYSFTALAMLLMSIGSVDGNYLKAKDTSSMERPIQFYNQSGQRLEAYWIHPQTNEMVLQSSPFIANGAVMSLNSFVGHSFQLREMPGKKSGLCRRNQCFISYVTVSENEDQVVIINENFEVKFQDNKSRAYDQSQSIMEGCIVQTRNALSSYDGSISSKAAIDMIDSMGACMENEVANRIEKLNDEIQFQSEVRQNIAYKLENYTCADEDAPSSESIENVTWTYNKDNVPRVVEKLMDRDASKVYLVRNFISPEECAAVEKAAEPSLHRATVADGDGGSQITDNRKALQAGISVNWARESSGDPIARLSRRVYDFTNYVTGYGLKEHGQEDLMSIQYFGENYQKGEPPDRYTPHCDGNCNGMDHVWGNRVATMVMYCEMPEIGGATQFQNAGLHVKPEVGMATFFSYMGSDGVMDTALTQHSGCPVLKGNKKIVTQWMRHGVDSENPWSSFNTLGVQETED</sequence>
<gene>
    <name evidence="8" type="ORF">LDAN0322_LOCUS831</name>
</gene>
<dbReference type="InterPro" id="IPR006620">
    <property type="entry name" value="Pro_4_hyd_alph"/>
</dbReference>
<organism evidence="8">
    <name type="scientific">Leptocylindrus aporus</name>
    <dbReference type="NCBI Taxonomy" id="1398097"/>
    <lineage>
        <taxon>Eukaryota</taxon>
        <taxon>Sar</taxon>
        <taxon>Stramenopiles</taxon>
        <taxon>Ochrophyta</taxon>
        <taxon>Bacillariophyta</taxon>
        <taxon>Coscinodiscophyceae</taxon>
        <taxon>Chaetocerotophycidae</taxon>
        <taxon>Leptocylindrales</taxon>
        <taxon>Leptocylindraceae</taxon>
        <taxon>Leptocylindrus</taxon>
    </lineage>
</organism>
<evidence type="ECO:0000256" key="6">
    <source>
        <dbReference type="SAM" id="SignalP"/>
    </source>
</evidence>
<evidence type="ECO:0000256" key="5">
    <source>
        <dbReference type="ARBA" id="ARBA00023004"/>
    </source>
</evidence>